<dbReference type="InterPro" id="IPR011051">
    <property type="entry name" value="RmlC_Cupin_sf"/>
</dbReference>
<accession>A0A2G8KHW8</accession>
<dbReference type="InterPro" id="IPR012093">
    <property type="entry name" value="Pirin"/>
</dbReference>
<evidence type="ECO:0000313" key="5">
    <source>
        <dbReference type="Proteomes" id="UP000230750"/>
    </source>
</evidence>
<dbReference type="EMBL" id="MRZV01000573">
    <property type="protein sequence ID" value="PIK47579.1"/>
    <property type="molecule type" value="Genomic_DNA"/>
</dbReference>
<dbReference type="Gene3D" id="2.60.120.10">
    <property type="entry name" value="Jelly Rolls"/>
    <property type="match status" value="1"/>
</dbReference>
<dbReference type="STRING" id="307972.A0A2G8KHW8"/>
<keyword evidence="5" id="KW-1185">Reference proteome</keyword>
<evidence type="ECO:0000256" key="1">
    <source>
        <dbReference type="ARBA" id="ARBA00008416"/>
    </source>
</evidence>
<proteinExistence type="inferred from homology"/>
<comment type="caution">
    <text evidence="4">The sequence shown here is derived from an EMBL/GenBank/DDBJ whole genome shotgun (WGS) entry which is preliminary data.</text>
</comment>
<dbReference type="InterPro" id="IPR014710">
    <property type="entry name" value="RmlC-like_jellyroll"/>
</dbReference>
<evidence type="ECO:0000313" key="4">
    <source>
        <dbReference type="EMBL" id="PIK47579.1"/>
    </source>
</evidence>
<dbReference type="SUPFAM" id="SSF51182">
    <property type="entry name" value="RmlC-like cupins"/>
    <property type="match status" value="1"/>
</dbReference>
<name>A0A2G8KHW8_STIJA</name>
<dbReference type="AlphaFoldDB" id="A0A2G8KHW8"/>
<dbReference type="Proteomes" id="UP000230750">
    <property type="component" value="Unassembled WGS sequence"/>
</dbReference>
<feature type="domain" description="Pirin N-terminal" evidence="3">
    <location>
        <begin position="3"/>
        <end position="64"/>
    </location>
</feature>
<reference evidence="4 5" key="1">
    <citation type="journal article" date="2017" name="PLoS Biol.">
        <title>The sea cucumber genome provides insights into morphological evolution and visceral regeneration.</title>
        <authorList>
            <person name="Zhang X."/>
            <person name="Sun L."/>
            <person name="Yuan J."/>
            <person name="Sun Y."/>
            <person name="Gao Y."/>
            <person name="Zhang L."/>
            <person name="Li S."/>
            <person name="Dai H."/>
            <person name="Hamel J.F."/>
            <person name="Liu C."/>
            <person name="Yu Y."/>
            <person name="Liu S."/>
            <person name="Lin W."/>
            <person name="Guo K."/>
            <person name="Jin S."/>
            <person name="Xu P."/>
            <person name="Storey K.B."/>
            <person name="Huan P."/>
            <person name="Zhang T."/>
            <person name="Zhou Y."/>
            <person name="Zhang J."/>
            <person name="Lin C."/>
            <person name="Li X."/>
            <person name="Xing L."/>
            <person name="Huo D."/>
            <person name="Sun M."/>
            <person name="Wang L."/>
            <person name="Mercier A."/>
            <person name="Li F."/>
            <person name="Yang H."/>
            <person name="Xiang J."/>
        </authorList>
    </citation>
    <scope>NUCLEOTIDE SEQUENCE [LARGE SCALE GENOMIC DNA]</scope>
    <source>
        <strain evidence="4">Shaxun</strain>
        <tissue evidence="4">Muscle</tissue>
    </source>
</reference>
<dbReference type="PANTHER" id="PTHR13903">
    <property type="entry name" value="PIRIN-RELATED"/>
    <property type="match status" value="1"/>
</dbReference>
<organism evidence="4 5">
    <name type="scientific">Stichopus japonicus</name>
    <name type="common">Sea cucumber</name>
    <dbReference type="NCBI Taxonomy" id="307972"/>
    <lineage>
        <taxon>Eukaryota</taxon>
        <taxon>Metazoa</taxon>
        <taxon>Echinodermata</taxon>
        <taxon>Eleutherozoa</taxon>
        <taxon>Echinozoa</taxon>
        <taxon>Holothuroidea</taxon>
        <taxon>Aspidochirotacea</taxon>
        <taxon>Aspidochirotida</taxon>
        <taxon>Stichopodidae</taxon>
        <taxon>Apostichopus</taxon>
    </lineage>
</organism>
<gene>
    <name evidence="4" type="ORF">BSL78_15566</name>
</gene>
<sequence>MDYLDPFLQLDHFQAQKPSCMPDHPSRGFQTVTYMLQGSIKYSDFCGNVGTVTPGDVQVSQSLKAIILEGGGIGTSTNMADTLRGKCRIYQPTVKSAASNV</sequence>
<evidence type="ECO:0000256" key="2">
    <source>
        <dbReference type="RuleBase" id="RU003457"/>
    </source>
</evidence>
<dbReference type="InterPro" id="IPR003829">
    <property type="entry name" value="Pirin_N_dom"/>
</dbReference>
<dbReference type="PANTHER" id="PTHR13903:SF8">
    <property type="entry name" value="PIRIN"/>
    <property type="match status" value="1"/>
</dbReference>
<comment type="similarity">
    <text evidence="1 2">Belongs to the pirin family.</text>
</comment>
<protein>
    <submittedName>
        <fullName evidence="4">Putative pirin-like protein</fullName>
    </submittedName>
</protein>
<dbReference type="OrthoDB" id="198735at2759"/>
<evidence type="ECO:0000259" key="3">
    <source>
        <dbReference type="Pfam" id="PF02678"/>
    </source>
</evidence>
<dbReference type="Pfam" id="PF02678">
    <property type="entry name" value="Pirin"/>
    <property type="match status" value="1"/>
</dbReference>